<dbReference type="InterPro" id="IPR005135">
    <property type="entry name" value="Endo/exonuclease/phosphatase"/>
</dbReference>
<dbReference type="InterPro" id="IPR036691">
    <property type="entry name" value="Endo/exonu/phosph_ase_sf"/>
</dbReference>
<feature type="domain" description="Endonuclease/exonuclease/phosphatase" evidence="1">
    <location>
        <begin position="51"/>
        <end position="309"/>
    </location>
</feature>
<dbReference type="Proteomes" id="UP001500902">
    <property type="component" value="Unassembled WGS sequence"/>
</dbReference>
<dbReference type="EMBL" id="BAAAZP010000104">
    <property type="protein sequence ID" value="GAA3687241.1"/>
    <property type="molecule type" value="Genomic_DNA"/>
</dbReference>
<evidence type="ECO:0000259" key="1">
    <source>
        <dbReference type="Pfam" id="PF03372"/>
    </source>
</evidence>
<sequence>MHIDHMKIGLSRGASRRLWTVIAMAVTIAVTTTAPSHARMSTATTYQIWHWNIGGHGTHLGSTTNGIIQAIGGSISARKPDFVSVNEMCHNQYGAVIDHLQRIGWPQNPLNFARYERMTPADDPKYCAGTGYGVAIFSRFALGPTDRFTLPQAAEDKQRKLLCAPVAALPHLRFCTTHLTYVKDSQAAQLAYVHDVIERYRAQGDTVLIAGDFNLQPHSPLLDGWYSPTVDTVNNTGNRGRYHELDDQDPICPGWGEQTTEGGTPGSCGQPGKVDLVFAEAGKLTGYREDSQPIGHICGANRDRACSDHRIVNAFASVTVTGQ</sequence>
<name>A0ABP7CFE1_9ACTN</name>
<keyword evidence="3" id="KW-1185">Reference proteome</keyword>
<proteinExistence type="predicted"/>
<reference evidence="3" key="1">
    <citation type="journal article" date="2019" name="Int. J. Syst. Evol. Microbiol.">
        <title>The Global Catalogue of Microorganisms (GCM) 10K type strain sequencing project: providing services to taxonomists for standard genome sequencing and annotation.</title>
        <authorList>
            <consortium name="The Broad Institute Genomics Platform"/>
            <consortium name="The Broad Institute Genome Sequencing Center for Infectious Disease"/>
            <person name="Wu L."/>
            <person name="Ma J."/>
        </authorList>
    </citation>
    <scope>NUCLEOTIDE SEQUENCE [LARGE SCALE GENOMIC DNA]</scope>
    <source>
        <strain evidence="3">JCM 16904</strain>
    </source>
</reference>
<dbReference type="Pfam" id="PF03372">
    <property type="entry name" value="Exo_endo_phos"/>
    <property type="match status" value="1"/>
</dbReference>
<accession>A0ABP7CFE1</accession>
<dbReference type="SUPFAM" id="SSF56219">
    <property type="entry name" value="DNase I-like"/>
    <property type="match status" value="1"/>
</dbReference>
<dbReference type="Gene3D" id="3.60.10.10">
    <property type="entry name" value="Endonuclease/exonuclease/phosphatase"/>
    <property type="match status" value="1"/>
</dbReference>
<evidence type="ECO:0000313" key="2">
    <source>
        <dbReference type="EMBL" id="GAA3687241.1"/>
    </source>
</evidence>
<evidence type="ECO:0000313" key="3">
    <source>
        <dbReference type="Proteomes" id="UP001500902"/>
    </source>
</evidence>
<gene>
    <name evidence="2" type="ORF">GCM10022224_060400</name>
</gene>
<comment type="caution">
    <text evidence="2">The sequence shown here is derived from an EMBL/GenBank/DDBJ whole genome shotgun (WGS) entry which is preliminary data.</text>
</comment>
<organism evidence="2 3">
    <name type="scientific">Nonomuraea antimicrobica</name>
    <dbReference type="NCBI Taxonomy" id="561173"/>
    <lineage>
        <taxon>Bacteria</taxon>
        <taxon>Bacillati</taxon>
        <taxon>Actinomycetota</taxon>
        <taxon>Actinomycetes</taxon>
        <taxon>Streptosporangiales</taxon>
        <taxon>Streptosporangiaceae</taxon>
        <taxon>Nonomuraea</taxon>
    </lineage>
</organism>
<protein>
    <recommendedName>
        <fullName evidence="1">Endonuclease/exonuclease/phosphatase domain-containing protein</fullName>
    </recommendedName>
</protein>